<dbReference type="GO" id="GO:0000209">
    <property type="term" value="P:protein polyubiquitination"/>
    <property type="evidence" value="ECO:0007669"/>
    <property type="project" value="TreeGrafter"/>
</dbReference>
<dbReference type="PANTHER" id="PTHR45670">
    <property type="entry name" value="E3 UBIQUITIN-PROTEIN LIGASE TRIP12"/>
    <property type="match status" value="1"/>
</dbReference>
<evidence type="ECO:0000313" key="5">
    <source>
        <dbReference type="EMBL" id="GER27717.1"/>
    </source>
</evidence>
<dbReference type="PROSITE" id="PS50237">
    <property type="entry name" value="HECT"/>
    <property type="match status" value="1"/>
</dbReference>
<dbReference type="InterPro" id="IPR035983">
    <property type="entry name" value="Hect_E3_ubiquitin_ligase"/>
</dbReference>
<dbReference type="SUPFAM" id="SSF56204">
    <property type="entry name" value="Hect, E3 ligase catalytic domain"/>
    <property type="match status" value="1"/>
</dbReference>
<evidence type="ECO:0000256" key="2">
    <source>
        <dbReference type="ARBA" id="ARBA00022786"/>
    </source>
</evidence>
<name>A0A5A7P4X7_STRAF</name>
<organism evidence="5 6">
    <name type="scientific">Striga asiatica</name>
    <name type="common">Asiatic witchweed</name>
    <name type="synonym">Buchnera asiatica</name>
    <dbReference type="NCBI Taxonomy" id="4170"/>
    <lineage>
        <taxon>Eukaryota</taxon>
        <taxon>Viridiplantae</taxon>
        <taxon>Streptophyta</taxon>
        <taxon>Embryophyta</taxon>
        <taxon>Tracheophyta</taxon>
        <taxon>Spermatophyta</taxon>
        <taxon>Magnoliopsida</taxon>
        <taxon>eudicotyledons</taxon>
        <taxon>Gunneridae</taxon>
        <taxon>Pentapetalae</taxon>
        <taxon>asterids</taxon>
        <taxon>lamiids</taxon>
        <taxon>Lamiales</taxon>
        <taxon>Orobanchaceae</taxon>
        <taxon>Buchnereae</taxon>
        <taxon>Striga</taxon>
    </lineage>
</organism>
<dbReference type="PANTHER" id="PTHR45670:SF1">
    <property type="entry name" value="E3 UBIQUITIN-PROTEIN LIGASE HECTD1"/>
    <property type="match status" value="1"/>
</dbReference>
<keyword evidence="2 3" id="KW-0833">Ubl conjugation pathway</keyword>
<sequence>MCGSYNLGDLCFRGASIEDLCLDFSLPGYPEYILKPGSENVDISNLGDYVSFVVDATVGTGILRQIEAFRSDSTRFVLMFDLPSVITCANYLKLPPYSSKEIMYKKLLYAISEGHGSLDLS</sequence>
<feature type="active site" description="Glycyl thioester intermediate" evidence="3">
    <location>
        <position position="88"/>
    </location>
</feature>
<dbReference type="Proteomes" id="UP000325081">
    <property type="component" value="Unassembled WGS sequence"/>
</dbReference>
<dbReference type="GO" id="GO:0043161">
    <property type="term" value="P:proteasome-mediated ubiquitin-dependent protein catabolic process"/>
    <property type="evidence" value="ECO:0007669"/>
    <property type="project" value="TreeGrafter"/>
</dbReference>
<reference evidence="6" key="1">
    <citation type="journal article" date="2019" name="Curr. Biol.">
        <title>Genome Sequence of Striga asiatica Provides Insight into the Evolution of Plant Parasitism.</title>
        <authorList>
            <person name="Yoshida S."/>
            <person name="Kim S."/>
            <person name="Wafula E.K."/>
            <person name="Tanskanen J."/>
            <person name="Kim Y.M."/>
            <person name="Honaas L."/>
            <person name="Yang Z."/>
            <person name="Spallek T."/>
            <person name="Conn C.E."/>
            <person name="Ichihashi Y."/>
            <person name="Cheong K."/>
            <person name="Cui S."/>
            <person name="Der J.P."/>
            <person name="Gundlach H."/>
            <person name="Jiao Y."/>
            <person name="Hori C."/>
            <person name="Ishida J.K."/>
            <person name="Kasahara H."/>
            <person name="Kiba T."/>
            <person name="Kim M.S."/>
            <person name="Koo N."/>
            <person name="Laohavisit A."/>
            <person name="Lee Y.H."/>
            <person name="Lumba S."/>
            <person name="McCourt P."/>
            <person name="Mortimer J.C."/>
            <person name="Mutuku J.M."/>
            <person name="Nomura T."/>
            <person name="Sasaki-Sekimoto Y."/>
            <person name="Seto Y."/>
            <person name="Wang Y."/>
            <person name="Wakatake T."/>
            <person name="Sakakibara H."/>
            <person name="Demura T."/>
            <person name="Yamaguchi S."/>
            <person name="Yoneyama K."/>
            <person name="Manabe R.I."/>
            <person name="Nelson D.C."/>
            <person name="Schulman A.H."/>
            <person name="Timko M.P."/>
            <person name="dePamphilis C.W."/>
            <person name="Choi D."/>
            <person name="Shirasu K."/>
        </authorList>
    </citation>
    <scope>NUCLEOTIDE SEQUENCE [LARGE SCALE GENOMIC DNA]</scope>
    <source>
        <strain evidence="6">cv. UVA1</strain>
    </source>
</reference>
<dbReference type="InterPro" id="IPR045322">
    <property type="entry name" value="HECTD1/TRIP12-like"/>
</dbReference>
<evidence type="ECO:0000313" key="6">
    <source>
        <dbReference type="Proteomes" id="UP000325081"/>
    </source>
</evidence>
<feature type="domain" description="HECT" evidence="4">
    <location>
        <begin position="82"/>
        <end position="121"/>
    </location>
</feature>
<dbReference type="OrthoDB" id="900118at2759"/>
<evidence type="ECO:0000256" key="3">
    <source>
        <dbReference type="PROSITE-ProRule" id="PRU00104"/>
    </source>
</evidence>
<keyword evidence="1" id="KW-0808">Transferase</keyword>
<dbReference type="AlphaFoldDB" id="A0A5A7P4X7"/>
<accession>A0A5A7P4X7</accession>
<evidence type="ECO:0000259" key="4">
    <source>
        <dbReference type="PROSITE" id="PS50237"/>
    </source>
</evidence>
<gene>
    <name evidence="5" type="ORF">STAS_03449</name>
</gene>
<dbReference type="Pfam" id="PF00632">
    <property type="entry name" value="HECT"/>
    <property type="match status" value="2"/>
</dbReference>
<evidence type="ECO:0000256" key="1">
    <source>
        <dbReference type="ARBA" id="ARBA00022679"/>
    </source>
</evidence>
<protein>
    <submittedName>
        <fullName evidence="5">E3 ubiquitin-protein ligase UPL3</fullName>
    </submittedName>
</protein>
<keyword evidence="6" id="KW-1185">Reference proteome</keyword>
<proteinExistence type="predicted"/>
<comment type="caution">
    <text evidence="5">The sequence shown here is derived from an EMBL/GenBank/DDBJ whole genome shotgun (WGS) entry which is preliminary data.</text>
</comment>
<dbReference type="EMBL" id="BKCP01002113">
    <property type="protein sequence ID" value="GER27717.1"/>
    <property type="molecule type" value="Genomic_DNA"/>
</dbReference>
<dbReference type="Gene3D" id="3.30.2410.10">
    <property type="entry name" value="Hect, E3 ligase catalytic domain"/>
    <property type="match status" value="1"/>
</dbReference>
<dbReference type="GO" id="GO:0061630">
    <property type="term" value="F:ubiquitin protein ligase activity"/>
    <property type="evidence" value="ECO:0007669"/>
    <property type="project" value="InterPro"/>
</dbReference>
<dbReference type="InterPro" id="IPR000569">
    <property type="entry name" value="HECT_dom"/>
</dbReference>